<gene>
    <name evidence="1" type="ORF">A8926_1156</name>
</gene>
<dbReference type="RefSeq" id="WP_010313461.1">
    <property type="nucleotide sequence ID" value="NZ_CP061007.1"/>
</dbReference>
<keyword evidence="2" id="KW-1185">Reference proteome</keyword>
<dbReference type="STRING" id="994479.GCA_000194155_06544"/>
<evidence type="ECO:0000313" key="2">
    <source>
        <dbReference type="Proteomes" id="UP000233786"/>
    </source>
</evidence>
<dbReference type="Proteomes" id="UP000233786">
    <property type="component" value="Unassembled WGS sequence"/>
</dbReference>
<accession>A0A2N3XSG4</accession>
<proteinExistence type="predicted"/>
<evidence type="ECO:0000313" key="1">
    <source>
        <dbReference type="EMBL" id="PKW13615.1"/>
    </source>
</evidence>
<protein>
    <submittedName>
        <fullName evidence="1">Arabinosyltransferase C</fullName>
    </submittedName>
</protein>
<dbReference type="AlphaFoldDB" id="A0A2N3XSG4"/>
<dbReference type="GO" id="GO:0016740">
    <property type="term" value="F:transferase activity"/>
    <property type="evidence" value="ECO:0007669"/>
    <property type="project" value="UniProtKB-KW"/>
</dbReference>
<reference evidence="1" key="1">
    <citation type="submission" date="2017-12" db="EMBL/GenBank/DDBJ databases">
        <title>Sequencing the genomes of 1000 Actinobacteria strains.</title>
        <authorList>
            <person name="Klenk H.-P."/>
        </authorList>
    </citation>
    <scope>NUCLEOTIDE SEQUENCE [LARGE SCALE GENOMIC DNA]</scope>
    <source>
        <strain evidence="1">DSM 44228</strain>
    </source>
</reference>
<comment type="caution">
    <text evidence="1">The sequence shown here is derived from an EMBL/GenBank/DDBJ whole genome shotgun (WGS) entry which is preliminary data.</text>
</comment>
<organism evidence="1 2">
    <name type="scientific">Saccharopolyspora spinosa</name>
    <dbReference type="NCBI Taxonomy" id="60894"/>
    <lineage>
        <taxon>Bacteria</taxon>
        <taxon>Bacillati</taxon>
        <taxon>Actinomycetota</taxon>
        <taxon>Actinomycetes</taxon>
        <taxon>Pseudonocardiales</taxon>
        <taxon>Pseudonocardiaceae</taxon>
        <taxon>Saccharopolyspora</taxon>
    </lineage>
</organism>
<name>A0A2N3XSG4_SACSN</name>
<dbReference type="EMBL" id="PJNB01000001">
    <property type="protein sequence ID" value="PKW13615.1"/>
    <property type="molecule type" value="Genomic_DNA"/>
</dbReference>
<sequence>MATTPDAAPMVRYLAEPPTYLVSLPAGLGFGGTAAYERSIGEAGETGTWEEIATRLVGAGRTPTTPSGAT</sequence>